<evidence type="ECO:0000313" key="2">
    <source>
        <dbReference type="Proteomes" id="UP000054408"/>
    </source>
</evidence>
<dbReference type="Proteomes" id="UP000054408">
    <property type="component" value="Unassembled WGS sequence"/>
</dbReference>
<sequence length="276" mass="28493">MGVGLTEAVTPEQPSQQLDVNVISVHSSTSRSSSAAKGLPFMTAYIMSKYALETTSPSLSLPDKSFDTFGKSLQGEDAPDPQDAARRPLVLACATPAAMAWTPIQLSMQFLGKCTPPVQSTVSCAYLATSQQITTTLATTGRGRVASVAFDNLSPVQGSVMYYDTITFHASGLTHEAGNLTFSPAPPAHRAAPSPGAAPLPPDASVLYYETFPDVPGVTISNPPGEMCGSATYNITGGYGAYATARGAITAIGCIVPNGAGSFDGSFVVTVAGWMP</sequence>
<keyword evidence="2" id="KW-1185">Reference proteome</keyword>
<proteinExistence type="predicted"/>
<organism evidence="1 2">
    <name type="scientific">Thecamonas trahens ATCC 50062</name>
    <dbReference type="NCBI Taxonomy" id="461836"/>
    <lineage>
        <taxon>Eukaryota</taxon>
        <taxon>Apusozoa</taxon>
        <taxon>Apusomonadida</taxon>
        <taxon>Apusomonadidae</taxon>
        <taxon>Thecamonas</taxon>
    </lineage>
</organism>
<dbReference type="EMBL" id="GL349466">
    <property type="protein sequence ID" value="KNC51244.1"/>
    <property type="molecule type" value="Genomic_DNA"/>
</dbReference>
<reference evidence="1 2" key="1">
    <citation type="submission" date="2010-05" db="EMBL/GenBank/DDBJ databases">
        <title>The Genome Sequence of Thecamonas trahens ATCC 50062.</title>
        <authorList>
            <consortium name="The Broad Institute Genome Sequencing Platform"/>
            <person name="Russ C."/>
            <person name="Cuomo C."/>
            <person name="Shea T."/>
            <person name="Young S.K."/>
            <person name="Zeng Q."/>
            <person name="Koehrsen M."/>
            <person name="Haas B."/>
            <person name="Borodovsky M."/>
            <person name="Guigo R."/>
            <person name="Alvarado L."/>
            <person name="Berlin A."/>
            <person name="Bochicchio J."/>
            <person name="Borenstein D."/>
            <person name="Chapman S."/>
            <person name="Chen Z."/>
            <person name="Freedman E."/>
            <person name="Gellesch M."/>
            <person name="Goldberg J."/>
            <person name="Griggs A."/>
            <person name="Gujja S."/>
            <person name="Heilman E."/>
            <person name="Heiman D."/>
            <person name="Hepburn T."/>
            <person name="Howarth C."/>
            <person name="Jen D."/>
            <person name="Larson L."/>
            <person name="Mehta T."/>
            <person name="Park D."/>
            <person name="Pearson M."/>
            <person name="Roberts A."/>
            <person name="Saif S."/>
            <person name="Shenoy N."/>
            <person name="Sisk P."/>
            <person name="Stolte C."/>
            <person name="Sykes S."/>
            <person name="Thomson T."/>
            <person name="Walk T."/>
            <person name="White J."/>
            <person name="Yandava C."/>
            <person name="Burger G."/>
            <person name="Gray M.W."/>
            <person name="Holland P.W.H."/>
            <person name="King N."/>
            <person name="Lang F.B.F."/>
            <person name="Roger A.J."/>
            <person name="Ruiz-Trillo I."/>
            <person name="Lander E."/>
            <person name="Nusbaum C."/>
        </authorList>
    </citation>
    <scope>NUCLEOTIDE SEQUENCE [LARGE SCALE GENOMIC DNA]</scope>
    <source>
        <strain evidence="1 2">ATCC 50062</strain>
    </source>
</reference>
<protein>
    <submittedName>
        <fullName evidence="1">Uncharacterized protein</fullName>
    </submittedName>
</protein>
<dbReference type="GeneID" id="25566204"/>
<gene>
    <name evidence="1" type="ORF">AMSG_07241</name>
</gene>
<dbReference type="RefSeq" id="XP_013756176.1">
    <property type="nucleotide sequence ID" value="XM_013900722.1"/>
</dbReference>
<accession>A0A0L0DG03</accession>
<name>A0A0L0DG03_THETB</name>
<evidence type="ECO:0000313" key="1">
    <source>
        <dbReference type="EMBL" id="KNC51244.1"/>
    </source>
</evidence>
<dbReference type="AlphaFoldDB" id="A0A0L0DG03"/>
<dbReference type="OrthoDB" id="1274115at2759"/>